<dbReference type="SUPFAM" id="SSF55729">
    <property type="entry name" value="Acyl-CoA N-acyltransferases (Nat)"/>
    <property type="match status" value="1"/>
</dbReference>
<organism evidence="2 3">
    <name type="scientific">Candidatus Protochlamydia amoebophila</name>
    <dbReference type="NCBI Taxonomy" id="362787"/>
    <lineage>
        <taxon>Bacteria</taxon>
        <taxon>Pseudomonadati</taxon>
        <taxon>Chlamydiota</taxon>
        <taxon>Chlamydiia</taxon>
        <taxon>Parachlamydiales</taxon>
        <taxon>Parachlamydiaceae</taxon>
        <taxon>Candidatus Protochlamydia</taxon>
    </lineage>
</organism>
<dbReference type="PATRIC" id="fig|362787.3.peg.1613"/>
<dbReference type="GO" id="GO:0016747">
    <property type="term" value="F:acyltransferase activity, transferring groups other than amino-acyl groups"/>
    <property type="evidence" value="ECO:0007669"/>
    <property type="project" value="InterPro"/>
</dbReference>
<dbReference type="PANTHER" id="PTHR43328">
    <property type="entry name" value="ACETYLTRANSFERASE-RELATED"/>
    <property type="match status" value="1"/>
</dbReference>
<dbReference type="InterPro" id="IPR016181">
    <property type="entry name" value="Acyl_CoA_acyltransferase"/>
</dbReference>
<dbReference type="PROSITE" id="PS51186">
    <property type="entry name" value="GNAT"/>
    <property type="match status" value="1"/>
</dbReference>
<dbReference type="Gene3D" id="3.40.630.30">
    <property type="match status" value="1"/>
</dbReference>
<dbReference type="Proteomes" id="UP000031465">
    <property type="component" value="Unassembled WGS sequence"/>
</dbReference>
<name>A0A0C1JL16_9BACT</name>
<dbReference type="AlphaFoldDB" id="A0A0C1JL16"/>
<reference evidence="2 3" key="1">
    <citation type="journal article" date="2014" name="Mol. Biol. Evol.">
        <title>Massive expansion of Ubiquitination-related gene families within the Chlamydiae.</title>
        <authorList>
            <person name="Domman D."/>
            <person name="Collingro A."/>
            <person name="Lagkouvardos I."/>
            <person name="Gehre L."/>
            <person name="Weinmaier T."/>
            <person name="Rattei T."/>
            <person name="Subtil A."/>
            <person name="Horn M."/>
        </authorList>
    </citation>
    <scope>NUCLEOTIDE SEQUENCE [LARGE SCALE GENOMIC DNA]</scope>
    <source>
        <strain evidence="2 3">EI2</strain>
    </source>
</reference>
<gene>
    <name evidence="2" type="ORF">DB44_EC00470</name>
</gene>
<comment type="caution">
    <text evidence="2">The sequence shown here is derived from an EMBL/GenBank/DDBJ whole genome shotgun (WGS) entry which is preliminary data.</text>
</comment>
<dbReference type="InterPro" id="IPR000182">
    <property type="entry name" value="GNAT_dom"/>
</dbReference>
<evidence type="ECO:0000313" key="2">
    <source>
        <dbReference type="EMBL" id="KIC71271.1"/>
    </source>
</evidence>
<feature type="domain" description="N-acetyltransferase" evidence="1">
    <location>
        <begin position="12"/>
        <end position="171"/>
    </location>
</feature>
<dbReference type="PANTHER" id="PTHR43328:SF1">
    <property type="entry name" value="N-ACETYLTRANSFERASE DOMAIN-CONTAINING PROTEIN"/>
    <property type="match status" value="1"/>
</dbReference>
<accession>A0A0C1JL16</accession>
<dbReference type="CDD" id="cd04301">
    <property type="entry name" value="NAT_SF"/>
    <property type="match status" value="1"/>
</dbReference>
<dbReference type="EMBL" id="JSAN01000101">
    <property type="protein sequence ID" value="KIC71271.1"/>
    <property type="molecule type" value="Genomic_DNA"/>
</dbReference>
<proteinExistence type="predicted"/>
<sequence length="171" mass="20234">MMNSSKAIPTGIEVRYTESGDAKYLKEWLMDPEIRRWFPMDDELEIDDAVMRWIVFYRYKCSLTILKDGIPCGIATLYLQPYRRLAHQCEFGIILARDFHRQGIGTYLMNSIIHLAKEKFKIELLHLQVYKGNQAAISLYERFGFKIFGEQNNWIKENEGYGGRVFMERFI</sequence>
<protein>
    <recommendedName>
        <fullName evidence="1">N-acetyltransferase domain-containing protein</fullName>
    </recommendedName>
</protein>
<dbReference type="Pfam" id="PF00583">
    <property type="entry name" value="Acetyltransf_1"/>
    <property type="match status" value="1"/>
</dbReference>
<evidence type="ECO:0000313" key="3">
    <source>
        <dbReference type="Proteomes" id="UP000031465"/>
    </source>
</evidence>
<evidence type="ECO:0000259" key="1">
    <source>
        <dbReference type="PROSITE" id="PS51186"/>
    </source>
</evidence>